<dbReference type="GO" id="GO:0005829">
    <property type="term" value="C:cytosol"/>
    <property type="evidence" value="ECO:0000318"/>
    <property type="project" value="GO_Central"/>
</dbReference>
<gene>
    <name evidence="2" type="ORF">RCOM_0601980</name>
</gene>
<feature type="compositionally biased region" description="Basic residues" evidence="1">
    <location>
        <begin position="230"/>
        <end position="250"/>
    </location>
</feature>
<feature type="compositionally biased region" description="Basic and acidic residues" evidence="1">
    <location>
        <begin position="216"/>
        <end position="229"/>
    </location>
</feature>
<protein>
    <submittedName>
        <fullName evidence="2">Uncharacterized protein</fullName>
    </submittedName>
</protein>
<name>B9S8K2_RICCO</name>
<dbReference type="Proteomes" id="UP000008311">
    <property type="component" value="Unassembled WGS sequence"/>
</dbReference>
<dbReference type="eggNOG" id="ENOG502S22E">
    <property type="taxonomic scope" value="Eukaryota"/>
</dbReference>
<dbReference type="InParanoid" id="B9S8K2"/>
<evidence type="ECO:0000313" key="3">
    <source>
        <dbReference type="Proteomes" id="UP000008311"/>
    </source>
</evidence>
<dbReference type="AlphaFoldDB" id="B9S8K2"/>
<accession>B9S8K2</accession>
<proteinExistence type="predicted"/>
<reference evidence="3" key="1">
    <citation type="journal article" date="2010" name="Nat. Biotechnol.">
        <title>Draft genome sequence of the oilseed species Ricinus communis.</title>
        <authorList>
            <person name="Chan A.P."/>
            <person name="Crabtree J."/>
            <person name="Zhao Q."/>
            <person name="Lorenzi H."/>
            <person name="Orvis J."/>
            <person name="Puiu D."/>
            <person name="Melake-Berhan A."/>
            <person name="Jones K.M."/>
            <person name="Redman J."/>
            <person name="Chen G."/>
            <person name="Cahoon E.B."/>
            <person name="Gedil M."/>
            <person name="Stanke M."/>
            <person name="Haas B.J."/>
            <person name="Wortman J.R."/>
            <person name="Fraser-Liggett C.M."/>
            <person name="Ravel J."/>
            <person name="Rabinowicz P.D."/>
        </authorList>
    </citation>
    <scope>NUCLEOTIDE SEQUENCE [LARGE SCALE GENOMIC DNA]</scope>
    <source>
        <strain evidence="3">cv. Hale</strain>
    </source>
</reference>
<dbReference type="GO" id="GO:0009903">
    <property type="term" value="P:chloroplast avoidance movement"/>
    <property type="evidence" value="ECO:0000318"/>
    <property type="project" value="GO_Central"/>
</dbReference>
<evidence type="ECO:0000256" key="1">
    <source>
        <dbReference type="SAM" id="MobiDB-lite"/>
    </source>
</evidence>
<evidence type="ECO:0000313" key="2">
    <source>
        <dbReference type="EMBL" id="EEF40005.1"/>
    </source>
</evidence>
<dbReference type="EMBL" id="EQ973892">
    <property type="protein sequence ID" value="EEF40005.1"/>
    <property type="molecule type" value="Genomic_DNA"/>
</dbReference>
<feature type="region of interest" description="Disordered" evidence="1">
    <location>
        <begin position="201"/>
        <end position="250"/>
    </location>
</feature>
<sequence length="250" mass="28954">MTDELEILQSKLAISKDRISVSSALISELELQLESTNMSIKSRMEEELQAKKLTDEITEACDETCKTLEMIKREIYEERRARSKLKQVLRMRKQTIRALQVTLQAVEMESEAFGASTSESIGHIKNSETDNSTVQLPQDEYYALRERAMDETALGEWRISIFLKQKLAAQESRNFCLSRLEELSTKKGKEKKINEDGNIIKEVEQQSPTRGTVLPKVRDEATDKLNQDLRKRRRRSRSTNTKNNKKLRKK</sequence>
<keyword evidence="3" id="KW-1185">Reference proteome</keyword>
<organism evidence="2 3">
    <name type="scientific">Ricinus communis</name>
    <name type="common">Castor bean</name>
    <dbReference type="NCBI Taxonomy" id="3988"/>
    <lineage>
        <taxon>Eukaryota</taxon>
        <taxon>Viridiplantae</taxon>
        <taxon>Streptophyta</taxon>
        <taxon>Embryophyta</taxon>
        <taxon>Tracheophyta</taxon>
        <taxon>Spermatophyta</taxon>
        <taxon>Magnoliopsida</taxon>
        <taxon>eudicotyledons</taxon>
        <taxon>Gunneridae</taxon>
        <taxon>Pentapetalae</taxon>
        <taxon>rosids</taxon>
        <taxon>fabids</taxon>
        <taxon>Malpighiales</taxon>
        <taxon>Euphorbiaceae</taxon>
        <taxon>Acalyphoideae</taxon>
        <taxon>Acalypheae</taxon>
        <taxon>Ricinus</taxon>
    </lineage>
</organism>
<dbReference type="GO" id="GO:0009904">
    <property type="term" value="P:chloroplast accumulation movement"/>
    <property type="evidence" value="ECO:0000318"/>
    <property type="project" value="GO_Central"/>
</dbReference>